<gene>
    <name evidence="1" type="ORF">C0Q70_20735</name>
</gene>
<dbReference type="OrthoDB" id="6112768at2759"/>
<keyword evidence="2" id="KW-1185">Reference proteome</keyword>
<protein>
    <recommendedName>
        <fullName evidence="3">F-box domain-containing protein</fullName>
    </recommendedName>
</protein>
<dbReference type="OMA" id="YKCILER"/>
<dbReference type="AlphaFoldDB" id="A0A2T7NGE2"/>
<dbReference type="Proteomes" id="UP000245119">
    <property type="component" value="Linkage Group LG13"/>
</dbReference>
<sequence>MEREIKQSANLLNQQAVGDLPKEVLMHIISYLPTETLAACVAAHVFNNIILDEKFLDMHTRNVLGFPSNYTQITHSIIPPAVLPVQELWFQTYLAKALPNMVSSIRSGCVFYDLLCFKHLLESWLLQAVGFKFTNFAYHVAGDKLPPLPISKLQAVPLDIHIRQYVTKMALCCPEILLKTINNFEVMSITMSSPSDLDDPWTVGIPLALKTSFTPHVSIEVVLQQKGLLLTSFLLVLDANEWIGWTGLIDYSTFRCLDTWQTCKFGFNIDLADMKVAFHSLFQQLLDYVGTEYVSVHCSSAFFFRGIHRLMQPRQILRQQMQAVLEREAARITKKISTKIGSEQRKELITFLDALHFMPQVVRKQGEMTRHLHLPSRTLEVAIQRYTHRVLNNLFGAEVLNLYSDPACHVVLCNACSSTQLLSSSPARSCLKRVSPQNLPLRIWPLHIIQVSVVILPALSKLVGLDMERWRRGLHNQPLTKKIKTFARQVLQAVDLDFDTELSDCGPVVKGIKF</sequence>
<dbReference type="EMBL" id="PZQS01000013">
    <property type="protein sequence ID" value="PVD20239.1"/>
    <property type="molecule type" value="Genomic_DNA"/>
</dbReference>
<proteinExistence type="predicted"/>
<organism evidence="1 2">
    <name type="scientific">Pomacea canaliculata</name>
    <name type="common">Golden apple snail</name>
    <dbReference type="NCBI Taxonomy" id="400727"/>
    <lineage>
        <taxon>Eukaryota</taxon>
        <taxon>Metazoa</taxon>
        <taxon>Spiralia</taxon>
        <taxon>Lophotrochozoa</taxon>
        <taxon>Mollusca</taxon>
        <taxon>Gastropoda</taxon>
        <taxon>Caenogastropoda</taxon>
        <taxon>Architaenioglossa</taxon>
        <taxon>Ampullarioidea</taxon>
        <taxon>Ampullariidae</taxon>
        <taxon>Pomacea</taxon>
    </lineage>
</organism>
<accession>A0A2T7NGE2</accession>
<reference evidence="1 2" key="1">
    <citation type="submission" date="2018-04" db="EMBL/GenBank/DDBJ databases">
        <title>The genome of golden apple snail Pomacea canaliculata provides insight into stress tolerance and invasive adaptation.</title>
        <authorList>
            <person name="Liu C."/>
            <person name="Liu B."/>
            <person name="Ren Y."/>
            <person name="Zhang Y."/>
            <person name="Wang H."/>
            <person name="Li S."/>
            <person name="Jiang F."/>
            <person name="Yin L."/>
            <person name="Zhang G."/>
            <person name="Qian W."/>
            <person name="Fan W."/>
        </authorList>
    </citation>
    <scope>NUCLEOTIDE SEQUENCE [LARGE SCALE GENOMIC DNA]</scope>
    <source>
        <strain evidence="1">SZHN2017</strain>
        <tissue evidence="1">Muscle</tissue>
    </source>
</reference>
<evidence type="ECO:0000313" key="2">
    <source>
        <dbReference type="Proteomes" id="UP000245119"/>
    </source>
</evidence>
<name>A0A2T7NGE2_POMCA</name>
<dbReference type="InterPro" id="IPR036047">
    <property type="entry name" value="F-box-like_dom_sf"/>
</dbReference>
<evidence type="ECO:0008006" key="3">
    <source>
        <dbReference type="Google" id="ProtNLM"/>
    </source>
</evidence>
<evidence type="ECO:0000313" key="1">
    <source>
        <dbReference type="EMBL" id="PVD20239.1"/>
    </source>
</evidence>
<comment type="caution">
    <text evidence="1">The sequence shown here is derived from an EMBL/GenBank/DDBJ whole genome shotgun (WGS) entry which is preliminary data.</text>
</comment>
<dbReference type="SUPFAM" id="SSF81383">
    <property type="entry name" value="F-box domain"/>
    <property type="match status" value="1"/>
</dbReference>